<keyword evidence="13" id="KW-0472">Membrane</keyword>
<keyword evidence="20" id="KW-1185">Reference proteome</keyword>
<keyword evidence="9" id="KW-0812">Transmembrane</keyword>
<accession>A0A386U822</accession>
<evidence type="ECO:0000313" key="19">
    <source>
        <dbReference type="EMBL" id="MDP7734022.1"/>
    </source>
</evidence>
<dbReference type="Gene3D" id="3.30.428.30">
    <property type="entry name" value="HIT family - CDH-like"/>
    <property type="match status" value="1"/>
</dbReference>
<keyword evidence="10 19" id="KW-0378">Hydrolase</keyword>
<evidence type="ECO:0000256" key="16">
    <source>
        <dbReference type="ARBA" id="ARBA00032888"/>
    </source>
</evidence>
<comment type="pathway">
    <text evidence="3">Phospholipid metabolism; CDP-diacylglycerol degradation; phosphatidate from CDP-diacylglycerol: step 1/1.</text>
</comment>
<evidence type="ECO:0000256" key="9">
    <source>
        <dbReference type="ARBA" id="ARBA00022692"/>
    </source>
</evidence>
<proteinExistence type="inferred from homology"/>
<evidence type="ECO:0000256" key="13">
    <source>
        <dbReference type="ARBA" id="ARBA00023136"/>
    </source>
</evidence>
<evidence type="ECO:0000256" key="1">
    <source>
        <dbReference type="ARBA" id="ARBA00001007"/>
    </source>
</evidence>
<evidence type="ECO:0000313" key="18">
    <source>
        <dbReference type="EMBL" id="GFG80237.1"/>
    </source>
</evidence>
<dbReference type="GO" id="GO:0046342">
    <property type="term" value="P:CDP-diacylglycerol catabolic process"/>
    <property type="evidence" value="ECO:0007669"/>
    <property type="project" value="UniProtKB-UniPathway"/>
</dbReference>
<reference evidence="19" key="3">
    <citation type="submission" date="2023-06" db="EMBL/GenBank/DDBJ databases">
        <title>Identification of two novel mycobacterium reveal diversities and complexities of Mycobacterium gordonae clade.</title>
        <authorList>
            <person name="Matsumoto Y."/>
            <person name="Nakamura S."/>
            <person name="Motooka D."/>
            <person name="Fukushima K."/>
        </authorList>
    </citation>
    <scope>NUCLEOTIDE SEQUENCE</scope>
    <source>
        <strain evidence="19">TY812</strain>
    </source>
</reference>
<reference evidence="18" key="2">
    <citation type="submission" date="2020-02" db="EMBL/GenBank/DDBJ databases">
        <authorList>
            <person name="Matsumoto Y."/>
            <person name="Kinjo T."/>
            <person name="Motooka D."/>
            <person name="Nabeya D."/>
            <person name="Jung N."/>
            <person name="Uechi K."/>
            <person name="Horii T."/>
            <person name="Iida T."/>
            <person name="Fujita J."/>
            <person name="Nakamura S."/>
        </authorList>
    </citation>
    <scope>NUCLEOTIDE SEQUENCE</scope>
    <source>
        <strain evidence="18">JCM 18565</strain>
    </source>
</reference>
<evidence type="ECO:0000256" key="12">
    <source>
        <dbReference type="ARBA" id="ARBA00023098"/>
    </source>
</evidence>
<evidence type="ECO:0000256" key="5">
    <source>
        <dbReference type="ARBA" id="ARBA00006435"/>
    </source>
</evidence>
<evidence type="ECO:0000256" key="14">
    <source>
        <dbReference type="ARBA" id="ARBA00023209"/>
    </source>
</evidence>
<dbReference type="Pfam" id="PF02611">
    <property type="entry name" value="CDH"/>
    <property type="match status" value="1"/>
</dbReference>
<dbReference type="SUPFAM" id="SSF54197">
    <property type="entry name" value="HIT-like"/>
    <property type="match status" value="1"/>
</dbReference>
<comment type="similarity">
    <text evidence="5">Belongs to the Cdh family.</text>
</comment>
<evidence type="ECO:0000256" key="2">
    <source>
        <dbReference type="ARBA" id="ARBA00004162"/>
    </source>
</evidence>
<dbReference type="InterPro" id="IPR036265">
    <property type="entry name" value="HIT-like_sf"/>
</dbReference>
<evidence type="ECO:0000256" key="7">
    <source>
        <dbReference type="ARBA" id="ARBA00022475"/>
    </source>
</evidence>
<keyword evidence="11" id="KW-1133">Transmembrane helix</keyword>
<dbReference type="RefSeq" id="WP_065165938.1">
    <property type="nucleotide sequence ID" value="NZ_BLKX01000001.1"/>
</dbReference>
<sequence length="281" mass="30481">MGDSPVSGTGRRRISLAAGLFGVVVVIAACLLGVGLSPAGTSSWPALADPGFHPPDSCGSPNDSGPRLELWKAVKDHYPPPANPSPNIFVNESWALKDGGQGKHDLLAIPRARVTGVECAEIWGPKAFNLWKPAWDEAVKRFQGVDIMLGINSFHGRKQDQLHIHLSGFQHQARTDLNGLKGIPTDLSKWNTSMYVVMGHVYRIVRVNDLDSNVFKLVKDNISQNDMFQQSIAVVSAAPNKGFYILSTQGKPDAGEPEHNPELRIGKDFGTEAIDSLISRS</sequence>
<protein>
    <recommendedName>
        <fullName evidence="6">CDP-diacylglycerol diphosphatase</fullName>
        <ecNumber evidence="6">3.6.1.26</ecNumber>
    </recommendedName>
    <alternativeName>
        <fullName evidence="16">CDP-diacylglycerol phosphatidylhydrolase</fullName>
    </alternativeName>
    <alternativeName>
        <fullName evidence="17">CDP-diglyceride hydrolase</fullName>
    </alternativeName>
</protein>
<keyword evidence="8" id="KW-0444">Lipid biosynthesis</keyword>
<keyword evidence="14" id="KW-0594">Phospholipid biosynthesis</keyword>
<dbReference type="GO" id="GO:0005886">
    <property type="term" value="C:plasma membrane"/>
    <property type="evidence" value="ECO:0007669"/>
    <property type="project" value="UniProtKB-SubCell"/>
</dbReference>
<dbReference type="KEGG" id="mpag:C0J29_19920"/>
<keyword evidence="7" id="KW-1003">Cell membrane</keyword>
<keyword evidence="12" id="KW-0443">Lipid metabolism</keyword>
<evidence type="ECO:0000313" key="21">
    <source>
        <dbReference type="Proteomes" id="UP001229081"/>
    </source>
</evidence>
<dbReference type="InterPro" id="IPR003763">
    <property type="entry name" value="CDP-diacylglyc_Pase"/>
</dbReference>
<name>A0A386U822_9MYCO</name>
<comment type="catalytic activity">
    <reaction evidence="1">
        <text>a CDP-1,2-diacyl-sn-glycerol + H2O = a 1,2-diacyl-sn-glycero-3-phosphate + CMP + 2 H(+)</text>
        <dbReference type="Rhea" id="RHEA:15221"/>
        <dbReference type="ChEBI" id="CHEBI:15377"/>
        <dbReference type="ChEBI" id="CHEBI:15378"/>
        <dbReference type="ChEBI" id="CHEBI:58332"/>
        <dbReference type="ChEBI" id="CHEBI:58608"/>
        <dbReference type="ChEBI" id="CHEBI:60377"/>
        <dbReference type="EC" id="3.6.1.26"/>
    </reaction>
</comment>
<dbReference type="GO" id="GO:0008654">
    <property type="term" value="P:phospholipid biosynthetic process"/>
    <property type="evidence" value="ECO:0007669"/>
    <property type="project" value="UniProtKB-KW"/>
</dbReference>
<evidence type="ECO:0000256" key="8">
    <source>
        <dbReference type="ARBA" id="ARBA00022516"/>
    </source>
</evidence>
<dbReference type="GO" id="GO:0008715">
    <property type="term" value="F:CDP-diacylglycerol diphosphatase activity"/>
    <property type="evidence" value="ECO:0007669"/>
    <property type="project" value="UniProtKB-EC"/>
</dbReference>
<dbReference type="EC" id="3.6.1.26" evidence="6"/>
<dbReference type="AlphaFoldDB" id="A0A386U822"/>
<evidence type="ECO:0000256" key="6">
    <source>
        <dbReference type="ARBA" id="ARBA00012375"/>
    </source>
</evidence>
<comment type="pathway">
    <text evidence="4">Lipid metabolism.</text>
</comment>
<evidence type="ECO:0000256" key="17">
    <source>
        <dbReference type="ARBA" id="ARBA00032892"/>
    </source>
</evidence>
<evidence type="ECO:0000256" key="11">
    <source>
        <dbReference type="ARBA" id="ARBA00022989"/>
    </source>
</evidence>
<gene>
    <name evidence="18" type="ORF">MPRG_35130</name>
    <name evidence="19" type="ORF">QXL92_04570</name>
</gene>
<dbReference type="EMBL" id="JAUFSA010000001">
    <property type="protein sequence ID" value="MDP7734022.1"/>
    <property type="molecule type" value="Genomic_DNA"/>
</dbReference>
<evidence type="ECO:0000256" key="15">
    <source>
        <dbReference type="ARBA" id="ARBA00023264"/>
    </source>
</evidence>
<keyword evidence="15" id="KW-1208">Phospholipid metabolism</keyword>
<organism evidence="19 21">
    <name type="scientific">Mycobacterium paragordonae</name>
    <dbReference type="NCBI Taxonomy" id="1389713"/>
    <lineage>
        <taxon>Bacteria</taxon>
        <taxon>Bacillati</taxon>
        <taxon>Actinomycetota</taxon>
        <taxon>Actinomycetes</taxon>
        <taxon>Mycobacteriales</taxon>
        <taxon>Mycobacteriaceae</taxon>
        <taxon>Mycobacterium</taxon>
    </lineage>
</organism>
<comment type="subcellular location">
    <subcellularLocation>
        <location evidence="2">Cell membrane</location>
        <topology evidence="2">Single-pass membrane protein</topology>
    </subcellularLocation>
</comment>
<dbReference type="EMBL" id="BLKX01000001">
    <property type="protein sequence ID" value="GFG80237.1"/>
    <property type="molecule type" value="Genomic_DNA"/>
</dbReference>
<comment type="caution">
    <text evidence="19">The sequence shown here is derived from an EMBL/GenBank/DDBJ whole genome shotgun (WGS) entry which is preliminary data.</text>
</comment>
<dbReference type="Proteomes" id="UP000465240">
    <property type="component" value="Unassembled WGS sequence"/>
</dbReference>
<dbReference type="Proteomes" id="UP001229081">
    <property type="component" value="Unassembled WGS sequence"/>
</dbReference>
<evidence type="ECO:0000313" key="20">
    <source>
        <dbReference type="Proteomes" id="UP000465240"/>
    </source>
</evidence>
<evidence type="ECO:0000256" key="4">
    <source>
        <dbReference type="ARBA" id="ARBA00005189"/>
    </source>
</evidence>
<evidence type="ECO:0000256" key="10">
    <source>
        <dbReference type="ARBA" id="ARBA00022801"/>
    </source>
</evidence>
<evidence type="ECO:0000256" key="3">
    <source>
        <dbReference type="ARBA" id="ARBA00004927"/>
    </source>
</evidence>
<reference evidence="18 20" key="1">
    <citation type="journal article" date="2019" name="Emerg. Microbes Infect.">
        <title>Comprehensive subspecies identification of 175 nontuberculous mycobacteria species based on 7547 genomic profiles.</title>
        <authorList>
            <person name="Matsumoto Y."/>
            <person name="Kinjo T."/>
            <person name="Motooka D."/>
            <person name="Nabeya D."/>
            <person name="Jung N."/>
            <person name="Uechi K."/>
            <person name="Horii T."/>
            <person name="Iida T."/>
            <person name="Fujita J."/>
            <person name="Nakamura S."/>
        </authorList>
    </citation>
    <scope>NUCLEOTIDE SEQUENCE [LARGE SCALE GENOMIC DNA]</scope>
    <source>
        <strain evidence="18 20">JCM 18565</strain>
    </source>
</reference>